<dbReference type="EMBL" id="CP074371">
    <property type="protein sequence ID" value="QVI21043.1"/>
    <property type="molecule type" value="Genomic_DNA"/>
</dbReference>
<feature type="region of interest" description="Disordered" evidence="1">
    <location>
        <begin position="569"/>
        <end position="748"/>
    </location>
</feature>
<evidence type="ECO:0000256" key="1">
    <source>
        <dbReference type="SAM" id="MobiDB-lite"/>
    </source>
</evidence>
<evidence type="ECO:0000313" key="3">
    <source>
        <dbReference type="Proteomes" id="UP000683310"/>
    </source>
</evidence>
<dbReference type="GO" id="GO:0005524">
    <property type="term" value="F:ATP binding"/>
    <property type="evidence" value="ECO:0007669"/>
    <property type="project" value="UniProtKB-KW"/>
</dbReference>
<feature type="compositionally biased region" description="Low complexity" evidence="1">
    <location>
        <begin position="569"/>
        <end position="625"/>
    </location>
</feature>
<protein>
    <submittedName>
        <fullName evidence="2">ATP-binding protein</fullName>
    </submittedName>
</protein>
<evidence type="ECO:0000313" key="2">
    <source>
        <dbReference type="EMBL" id="QVI21043.1"/>
    </source>
</evidence>
<keyword evidence="3" id="KW-1185">Reference proteome</keyword>
<sequence length="748" mass="82707">MYNDVHVAAQDREDRKYTMRISRLAIDKLGIRLYDRVSAVLAELIANSYDADATEVEVVLPWGAMLAGTIRAADEPAYEIVVSDNGHGMTAAEINEHYLLVGSDRRVRTGSDLSRERRRPVMGRKGIGKLAAFGICRTIEVITAGSRDADRTPLGWTVSHIVMDLDDMLSDTESDYFPRPGALDGTYTAKRGTTIILRDFFRKRVNSGTELNRQLAARFGIERTDWRVEVRNAIGRESFVLSRLPIDVIEETRIDVGRVPVRFGRQFLPVTGWIAYSKQPYRDEAMAGVRIYARGKIVAQTRDFGISSGFTGEFKLRSYLVGAIEVDWLDDDDDLVRSDRQDIIWNSPRGEALAQWGQALIKEIGRLGEKSIRRRVWEEFVERSRIHETLDAIAPGDRLFRESVLDAARILVAHKDRASLDDPAHLQNMLRLALSLGPQRSLLDTLKEIAEDADPELDVVVALFERARVAEIYSLGQIASERVAVVDRLRSLIDDRRSLERPFQELIESAPWLLAPEWTPLGMNESLKRVRASFERWYAQKFGAPLGPPRSAARNANPISCCCTIPASCGSSRSSGWTTTSPTRSTTARSTTCTNSTTSSTRTRASVRNSRAGGSPSSSTTSTGSARRRCPPWSATSAWTAAPGASCSTPPCARTATSSNGFTPCAFPSRRGTRPRIRERAERPPRRTAAPGRMGATRERAAVRGAGNAGVRVAGKGRPGHPPRRAAKPGARVRVRRPDAHSSCRGGR</sequence>
<reference evidence="2 3" key="1">
    <citation type="submission" date="2021-04" db="EMBL/GenBank/DDBJ databases">
        <title>Nocardia tengchongensis.</title>
        <authorList>
            <person name="Zhuang k."/>
            <person name="Ran Y."/>
            <person name="Li W."/>
        </authorList>
    </citation>
    <scope>NUCLEOTIDE SEQUENCE [LARGE SCALE GENOMIC DNA]</scope>
    <source>
        <strain evidence="2 3">CFH S0057</strain>
    </source>
</reference>
<keyword evidence="2" id="KW-0067">ATP-binding</keyword>
<feature type="compositionally biased region" description="Low complexity" evidence="1">
    <location>
        <begin position="703"/>
        <end position="716"/>
    </location>
</feature>
<dbReference type="Proteomes" id="UP000683310">
    <property type="component" value="Chromosome"/>
</dbReference>
<accession>A0ABX8CM87</accession>
<feature type="compositionally biased region" description="Basic and acidic residues" evidence="1">
    <location>
        <begin position="676"/>
        <end position="685"/>
    </location>
</feature>
<name>A0ABX8CM87_9NOCA</name>
<gene>
    <name evidence="2" type="ORF">KHQ06_34175</name>
</gene>
<feature type="compositionally biased region" description="Basic residues" evidence="1">
    <location>
        <begin position="718"/>
        <end position="735"/>
    </location>
</feature>
<dbReference type="Pfam" id="PF13589">
    <property type="entry name" value="HATPase_c_3"/>
    <property type="match status" value="1"/>
</dbReference>
<proteinExistence type="predicted"/>
<keyword evidence="2" id="KW-0547">Nucleotide-binding</keyword>
<dbReference type="InterPro" id="IPR036890">
    <property type="entry name" value="HATPase_C_sf"/>
</dbReference>
<dbReference type="Gene3D" id="3.30.565.10">
    <property type="entry name" value="Histidine kinase-like ATPase, C-terminal domain"/>
    <property type="match status" value="1"/>
</dbReference>
<dbReference type="SUPFAM" id="SSF55874">
    <property type="entry name" value="ATPase domain of HSP90 chaperone/DNA topoisomerase II/histidine kinase"/>
    <property type="match status" value="1"/>
</dbReference>
<organism evidence="2 3">
    <name type="scientific">Nocardia tengchongensis</name>
    <dbReference type="NCBI Taxonomy" id="2055889"/>
    <lineage>
        <taxon>Bacteria</taxon>
        <taxon>Bacillati</taxon>
        <taxon>Actinomycetota</taxon>
        <taxon>Actinomycetes</taxon>
        <taxon>Mycobacteriales</taxon>
        <taxon>Nocardiaceae</taxon>
        <taxon>Nocardia</taxon>
    </lineage>
</organism>